<gene>
    <name evidence="2" type="ORF">OCU04_011915</name>
</gene>
<proteinExistence type="predicted"/>
<comment type="caution">
    <text evidence="2">The sequence shown here is derived from an EMBL/GenBank/DDBJ whole genome shotgun (WGS) entry which is preliminary data.</text>
</comment>
<feature type="compositionally biased region" description="Polar residues" evidence="1">
    <location>
        <begin position="123"/>
        <end position="143"/>
    </location>
</feature>
<dbReference type="AlphaFoldDB" id="A0A9X0A9V1"/>
<sequence length="161" mass="17453">MPQLSRNQVAILSFGLGVAFTLALEFILDHVLSTNIASQDTHEEGEDGNGDVADGQGSSLENKRSPTSHAIPSDSMAHKSMEELMDGLSDDISLLEPSVEEIRASLATKKPEDQTLNREHLIETTTEQPPSDTKTKSTLHSSAPCTCQRRALISSRIHSES</sequence>
<dbReference type="OrthoDB" id="10322590at2759"/>
<accession>A0A9X0A9V1</accession>
<feature type="compositionally biased region" description="Basic and acidic residues" evidence="1">
    <location>
        <begin position="109"/>
        <end position="122"/>
    </location>
</feature>
<feature type="region of interest" description="Disordered" evidence="1">
    <location>
        <begin position="39"/>
        <end position="77"/>
    </location>
</feature>
<evidence type="ECO:0000313" key="2">
    <source>
        <dbReference type="EMBL" id="KAJ8058930.1"/>
    </source>
</evidence>
<feature type="compositionally biased region" description="Polar residues" evidence="1">
    <location>
        <begin position="56"/>
        <end position="70"/>
    </location>
</feature>
<dbReference type="Proteomes" id="UP001152300">
    <property type="component" value="Unassembled WGS sequence"/>
</dbReference>
<dbReference type="EMBL" id="JAPEIS010000015">
    <property type="protein sequence ID" value="KAJ8058930.1"/>
    <property type="molecule type" value="Genomic_DNA"/>
</dbReference>
<evidence type="ECO:0000256" key="1">
    <source>
        <dbReference type="SAM" id="MobiDB-lite"/>
    </source>
</evidence>
<evidence type="ECO:0000313" key="3">
    <source>
        <dbReference type="Proteomes" id="UP001152300"/>
    </source>
</evidence>
<protein>
    <submittedName>
        <fullName evidence="2">Uncharacterized protein</fullName>
    </submittedName>
</protein>
<reference evidence="2" key="1">
    <citation type="submission" date="2022-11" db="EMBL/GenBank/DDBJ databases">
        <title>Genome Resource of Sclerotinia nivalis Strain SnTB1, a Plant Pathogen Isolated from American Ginseng.</title>
        <authorList>
            <person name="Fan S."/>
        </authorList>
    </citation>
    <scope>NUCLEOTIDE SEQUENCE</scope>
    <source>
        <strain evidence="2">SnTB1</strain>
    </source>
</reference>
<feature type="region of interest" description="Disordered" evidence="1">
    <location>
        <begin position="106"/>
        <end position="143"/>
    </location>
</feature>
<keyword evidence="3" id="KW-1185">Reference proteome</keyword>
<organism evidence="2 3">
    <name type="scientific">Sclerotinia nivalis</name>
    <dbReference type="NCBI Taxonomy" id="352851"/>
    <lineage>
        <taxon>Eukaryota</taxon>
        <taxon>Fungi</taxon>
        <taxon>Dikarya</taxon>
        <taxon>Ascomycota</taxon>
        <taxon>Pezizomycotina</taxon>
        <taxon>Leotiomycetes</taxon>
        <taxon>Helotiales</taxon>
        <taxon>Sclerotiniaceae</taxon>
        <taxon>Sclerotinia</taxon>
    </lineage>
</organism>
<name>A0A9X0A9V1_9HELO</name>